<keyword evidence="1" id="KW-0472">Membrane</keyword>
<dbReference type="RefSeq" id="WP_126988654.1">
    <property type="nucleotide sequence ID" value="NZ_ML133862.1"/>
</dbReference>
<name>A0A3R8SN15_9MICO</name>
<feature type="transmembrane region" description="Helical" evidence="1">
    <location>
        <begin position="142"/>
        <end position="159"/>
    </location>
</feature>
<feature type="transmembrane region" description="Helical" evidence="1">
    <location>
        <begin position="87"/>
        <end position="106"/>
    </location>
</feature>
<accession>A0A3R8SN15</accession>
<feature type="transmembrane region" description="Helical" evidence="1">
    <location>
        <begin position="326"/>
        <end position="342"/>
    </location>
</feature>
<organism evidence="2 3">
    <name type="scientific">Brachybacterium paraconglomeratum</name>
    <dbReference type="NCBI Taxonomy" id="173362"/>
    <lineage>
        <taxon>Bacteria</taxon>
        <taxon>Bacillati</taxon>
        <taxon>Actinomycetota</taxon>
        <taxon>Actinomycetes</taxon>
        <taxon>Micrococcales</taxon>
        <taxon>Dermabacteraceae</taxon>
        <taxon>Brachybacterium</taxon>
    </lineage>
</organism>
<proteinExistence type="predicted"/>
<evidence type="ECO:0000256" key="1">
    <source>
        <dbReference type="SAM" id="Phobius"/>
    </source>
</evidence>
<keyword evidence="3" id="KW-1185">Reference proteome</keyword>
<protein>
    <submittedName>
        <fullName evidence="2">ABC transporter permease</fullName>
    </submittedName>
</protein>
<feature type="transmembrane region" description="Helical" evidence="1">
    <location>
        <begin position="179"/>
        <end position="195"/>
    </location>
</feature>
<dbReference type="Proteomes" id="UP000274327">
    <property type="component" value="Unassembled WGS sequence"/>
</dbReference>
<dbReference type="GeneID" id="78122377"/>
<keyword evidence="1" id="KW-1133">Transmembrane helix</keyword>
<keyword evidence="1" id="KW-0812">Transmembrane</keyword>
<dbReference type="EMBL" id="QOCI01000015">
    <property type="protein sequence ID" value="RRR17221.1"/>
    <property type="molecule type" value="Genomic_DNA"/>
</dbReference>
<comment type="caution">
    <text evidence="2">The sequence shown here is derived from an EMBL/GenBank/DDBJ whole genome shotgun (WGS) entry which is preliminary data.</text>
</comment>
<gene>
    <name evidence="2" type="ORF">DS079_15255</name>
</gene>
<sequence length="410" mass="44501">MSPRTASQDARIDRTATALGSRLRAETTGVLSAVGKLRIPEFVLFFGLIFEGSMFGLPIPFNQVVVVGIILLAIIRRPQVELGRLQLLVPLLVVGLFYIGMISMFADPSEFAFDWKRRLIRLALTAVLLMVLASGRIDFRSGLAGLGVGMLFNAFAFYGGFAPDNYGGYLSGFFEDKNVAGMAYAVFGVLMLAVVERRWARVLLVLLIGVLVWETGSRTSIAALAAGVGWIVLAPKLSVLGRWLLGIVIVIGVSQVAEDYSQIGVFSDREGSDLLRSRIDAASEVKVHDAGFFGSGLGEAYVVFDDDPGKVWLFHNSYWTALVEGGWPWLLIVLGVTVVFALRPFTRELSRQEIVAQAATVTTLICAWRLGEVLFTLQWALVIAIALYAHARARQTATPGGPSSAEVGAR</sequence>
<reference evidence="2 3" key="1">
    <citation type="submission" date="2018-07" db="EMBL/GenBank/DDBJ databases">
        <title>Brachybacteriurn paraconglorneratum KCTC 9916.</title>
        <authorList>
            <person name="Li Y."/>
        </authorList>
    </citation>
    <scope>NUCLEOTIDE SEQUENCE [LARGE SCALE GENOMIC DNA]</scope>
    <source>
        <strain evidence="2 3">KCTC 9916</strain>
    </source>
</reference>
<evidence type="ECO:0000313" key="3">
    <source>
        <dbReference type="Proteomes" id="UP000274327"/>
    </source>
</evidence>
<feature type="transmembrane region" description="Helical" evidence="1">
    <location>
        <begin position="202"/>
        <end position="233"/>
    </location>
</feature>
<feature type="transmembrane region" description="Helical" evidence="1">
    <location>
        <begin position="118"/>
        <end position="135"/>
    </location>
</feature>
<feature type="transmembrane region" description="Helical" evidence="1">
    <location>
        <begin position="42"/>
        <end position="75"/>
    </location>
</feature>
<evidence type="ECO:0000313" key="2">
    <source>
        <dbReference type="EMBL" id="RRR17221.1"/>
    </source>
</evidence>
<dbReference type="AlphaFoldDB" id="A0A3R8SN15"/>